<gene>
    <name evidence="3" type="ORF">ACFOEE_15330</name>
</gene>
<keyword evidence="2" id="KW-0472">Membrane</keyword>
<sequence length="153" mass="17481">MANQQKKQALLGKVPAQQKSKRPVNKQQAQQLQRQMQIQRNKEMTARENTQPDKKLNVKRWSVGLIVLLVAIIFPKPQLISYEKLGLVAESVYWPGLPGVDPVLFDSNLHPRPALERNTLYLCVNKNDPDSCQKYNIVSKQGFFAALKKLIMD</sequence>
<protein>
    <submittedName>
        <fullName evidence="3">Uncharacterized protein</fullName>
    </submittedName>
</protein>
<comment type="caution">
    <text evidence="3">The sequence shown here is derived from an EMBL/GenBank/DDBJ whole genome shotgun (WGS) entry which is preliminary data.</text>
</comment>
<feature type="region of interest" description="Disordered" evidence="1">
    <location>
        <begin position="1"/>
        <end position="35"/>
    </location>
</feature>
<name>A0ABV7CMU3_9GAMM</name>
<proteinExistence type="predicted"/>
<keyword evidence="2" id="KW-0812">Transmembrane</keyword>
<keyword evidence="4" id="KW-1185">Reference proteome</keyword>
<dbReference type="Proteomes" id="UP001595453">
    <property type="component" value="Unassembled WGS sequence"/>
</dbReference>
<evidence type="ECO:0000313" key="4">
    <source>
        <dbReference type="Proteomes" id="UP001595453"/>
    </source>
</evidence>
<keyword evidence="2" id="KW-1133">Transmembrane helix</keyword>
<reference evidence="4" key="1">
    <citation type="journal article" date="2019" name="Int. J. Syst. Evol. Microbiol.">
        <title>The Global Catalogue of Microorganisms (GCM) 10K type strain sequencing project: providing services to taxonomists for standard genome sequencing and annotation.</title>
        <authorList>
            <consortium name="The Broad Institute Genomics Platform"/>
            <consortium name="The Broad Institute Genome Sequencing Center for Infectious Disease"/>
            <person name="Wu L."/>
            <person name="Ma J."/>
        </authorList>
    </citation>
    <scope>NUCLEOTIDE SEQUENCE [LARGE SCALE GENOMIC DNA]</scope>
    <source>
        <strain evidence="4">KCTC 42730</strain>
    </source>
</reference>
<evidence type="ECO:0000256" key="1">
    <source>
        <dbReference type="SAM" id="MobiDB-lite"/>
    </source>
</evidence>
<evidence type="ECO:0000313" key="3">
    <source>
        <dbReference type="EMBL" id="MFC3033890.1"/>
    </source>
</evidence>
<feature type="transmembrane region" description="Helical" evidence="2">
    <location>
        <begin position="58"/>
        <end position="75"/>
    </location>
</feature>
<dbReference type="RefSeq" id="WP_377126143.1">
    <property type="nucleotide sequence ID" value="NZ_JBHRSD010000029.1"/>
</dbReference>
<organism evidence="3 4">
    <name type="scientific">Pseudoalteromonas fenneropenaei</name>
    <dbReference type="NCBI Taxonomy" id="1737459"/>
    <lineage>
        <taxon>Bacteria</taxon>
        <taxon>Pseudomonadati</taxon>
        <taxon>Pseudomonadota</taxon>
        <taxon>Gammaproteobacteria</taxon>
        <taxon>Alteromonadales</taxon>
        <taxon>Pseudoalteromonadaceae</taxon>
        <taxon>Pseudoalteromonas</taxon>
    </lineage>
</organism>
<dbReference type="EMBL" id="JBHRSD010000029">
    <property type="protein sequence ID" value="MFC3033890.1"/>
    <property type="molecule type" value="Genomic_DNA"/>
</dbReference>
<evidence type="ECO:0000256" key="2">
    <source>
        <dbReference type="SAM" id="Phobius"/>
    </source>
</evidence>
<accession>A0ABV7CMU3</accession>